<accession>A0ABS9BH39</accession>
<dbReference type="PANTHER" id="PTHR16056">
    <property type="entry name" value="REGULATOR OF MICROTUBULE DYNAMICS PROTEIN"/>
    <property type="match status" value="1"/>
</dbReference>
<protein>
    <recommendedName>
        <fullName evidence="7">Regulator of microtubule dynamics protein 1</fullName>
    </recommendedName>
    <alternativeName>
        <fullName evidence="8">Protein FAM82B</fullName>
    </alternativeName>
</protein>
<dbReference type="Gene3D" id="1.25.40.10">
    <property type="entry name" value="Tetratricopeptide repeat domain"/>
    <property type="match status" value="2"/>
</dbReference>
<evidence type="ECO:0000313" key="9">
    <source>
        <dbReference type="EMBL" id="MCF1715011.1"/>
    </source>
</evidence>
<dbReference type="EMBL" id="JAKEVY010000002">
    <property type="protein sequence ID" value="MCF1715011.1"/>
    <property type="molecule type" value="Genomic_DNA"/>
</dbReference>
<evidence type="ECO:0000256" key="6">
    <source>
        <dbReference type="ARBA" id="ARBA00023212"/>
    </source>
</evidence>
<evidence type="ECO:0000256" key="7">
    <source>
        <dbReference type="ARBA" id="ARBA00039966"/>
    </source>
</evidence>
<organism evidence="9 10">
    <name type="scientific">Flavihumibacter fluminis</name>
    <dbReference type="NCBI Taxonomy" id="2909236"/>
    <lineage>
        <taxon>Bacteria</taxon>
        <taxon>Pseudomonadati</taxon>
        <taxon>Bacteroidota</taxon>
        <taxon>Chitinophagia</taxon>
        <taxon>Chitinophagales</taxon>
        <taxon>Chitinophagaceae</taxon>
        <taxon>Flavihumibacter</taxon>
    </lineage>
</organism>
<keyword evidence="10" id="KW-1185">Reference proteome</keyword>
<proteinExistence type="predicted"/>
<dbReference type="RefSeq" id="WP_234865961.1">
    <property type="nucleotide sequence ID" value="NZ_JAKEVY010000002.1"/>
</dbReference>
<keyword evidence="4" id="KW-0677">Repeat</keyword>
<comment type="subcellular location">
    <subcellularLocation>
        <location evidence="1">Cytoplasm</location>
        <location evidence="1">Cytoskeleton</location>
    </subcellularLocation>
</comment>
<dbReference type="SUPFAM" id="SSF48452">
    <property type="entry name" value="TPR-like"/>
    <property type="match status" value="1"/>
</dbReference>
<gene>
    <name evidence="9" type="ORF">L0U88_10275</name>
</gene>
<comment type="subunit">
    <text evidence="2">Interacts with microtubules.</text>
</comment>
<evidence type="ECO:0000256" key="3">
    <source>
        <dbReference type="ARBA" id="ARBA00022490"/>
    </source>
</evidence>
<comment type="caution">
    <text evidence="9">The sequence shown here is derived from an EMBL/GenBank/DDBJ whole genome shotgun (WGS) entry which is preliminary data.</text>
</comment>
<evidence type="ECO:0000256" key="5">
    <source>
        <dbReference type="ARBA" id="ARBA00022803"/>
    </source>
</evidence>
<dbReference type="PANTHER" id="PTHR16056:SF16">
    <property type="entry name" value="REGULATOR OF MICROTUBULE DYNAMICS PROTEIN 1"/>
    <property type="match status" value="1"/>
</dbReference>
<dbReference type="InterPro" id="IPR049039">
    <property type="entry name" value="RMD1-3_a_helical_rpt"/>
</dbReference>
<evidence type="ECO:0000256" key="4">
    <source>
        <dbReference type="ARBA" id="ARBA00022737"/>
    </source>
</evidence>
<keyword evidence="3" id="KW-0963">Cytoplasm</keyword>
<sequence length="252" mass="29131">MKKILLLFCCTWCLLITGWSQDVKQLLQKGEELEAGLKDETAYQQYLKVLELQPNNHTALYKASILADRLGNRLSDKEQRNRYYRTAYKYASKALQLYPQSADAHFAMSVSLGRVALMSSGKELVESVKKIKYHADRGIQLNPTDFRPYHVLGRWYYEISNLGSFKRGAVKLFYGAFPDASFELSAKAYEKSLSLNPSFILNYLELARTYDQLDQRTRAIEMLKKLQYLPAKMEDDQRIKEEGKKLLQKLSA</sequence>
<dbReference type="Pfam" id="PF21033">
    <property type="entry name" value="RMD1-3"/>
    <property type="match status" value="1"/>
</dbReference>
<evidence type="ECO:0000256" key="8">
    <source>
        <dbReference type="ARBA" id="ARBA00041958"/>
    </source>
</evidence>
<name>A0ABS9BH39_9BACT</name>
<evidence type="ECO:0000313" key="10">
    <source>
        <dbReference type="Proteomes" id="UP001200145"/>
    </source>
</evidence>
<reference evidence="9 10" key="1">
    <citation type="submission" date="2022-01" db="EMBL/GenBank/DDBJ databases">
        <title>Flavihumibacter sp. nov., isolated from sediment of a river.</title>
        <authorList>
            <person name="Liu H."/>
        </authorList>
    </citation>
    <scope>NUCLEOTIDE SEQUENCE [LARGE SCALE GENOMIC DNA]</scope>
    <source>
        <strain evidence="9 10">RY-1</strain>
    </source>
</reference>
<keyword evidence="6" id="KW-0206">Cytoskeleton</keyword>
<keyword evidence="5" id="KW-0802">TPR repeat</keyword>
<dbReference type="InterPro" id="IPR011990">
    <property type="entry name" value="TPR-like_helical_dom_sf"/>
</dbReference>
<evidence type="ECO:0000256" key="1">
    <source>
        <dbReference type="ARBA" id="ARBA00004245"/>
    </source>
</evidence>
<evidence type="ECO:0000256" key="2">
    <source>
        <dbReference type="ARBA" id="ARBA00011375"/>
    </source>
</evidence>
<dbReference type="Proteomes" id="UP001200145">
    <property type="component" value="Unassembled WGS sequence"/>
</dbReference>